<evidence type="ECO:0000256" key="1">
    <source>
        <dbReference type="ARBA" id="ARBA00004138"/>
    </source>
</evidence>
<keyword evidence="3 7" id="KW-0812">Transmembrane</keyword>
<dbReference type="GO" id="GO:1905515">
    <property type="term" value="P:non-motile cilium assembly"/>
    <property type="evidence" value="ECO:0007669"/>
    <property type="project" value="TreeGrafter"/>
</dbReference>
<organism evidence="8 9">
    <name type="scientific">Eolophus roseicapilla</name>
    <name type="common">Galah cockatoo</name>
    <name type="synonym">Cacatua roseicapilla</name>
    <dbReference type="NCBI Taxonomy" id="176039"/>
    <lineage>
        <taxon>Eukaryota</taxon>
        <taxon>Metazoa</taxon>
        <taxon>Chordata</taxon>
        <taxon>Craniata</taxon>
        <taxon>Vertebrata</taxon>
        <taxon>Euteleostomi</taxon>
        <taxon>Archelosauria</taxon>
        <taxon>Archosauria</taxon>
        <taxon>Dinosauria</taxon>
        <taxon>Saurischia</taxon>
        <taxon>Theropoda</taxon>
        <taxon>Coelurosauria</taxon>
        <taxon>Aves</taxon>
        <taxon>Neognathae</taxon>
        <taxon>Neoaves</taxon>
        <taxon>Telluraves</taxon>
        <taxon>Australaves</taxon>
        <taxon>Psittaciformes</taxon>
        <taxon>Cacatuidae</taxon>
        <taxon>Eolophus</taxon>
    </lineage>
</organism>
<dbReference type="InterPro" id="IPR019184">
    <property type="entry name" value="Uncharacterised_TM-17"/>
</dbReference>
<feature type="transmembrane region" description="Helical" evidence="7">
    <location>
        <begin position="13"/>
        <end position="35"/>
    </location>
</feature>
<evidence type="ECO:0000256" key="4">
    <source>
        <dbReference type="ARBA" id="ARBA00022989"/>
    </source>
</evidence>
<reference evidence="8" key="1">
    <citation type="submission" date="2019-09" db="EMBL/GenBank/DDBJ databases">
        <title>Bird 10,000 Genomes (B10K) Project - Family phase.</title>
        <authorList>
            <person name="Zhang G."/>
        </authorList>
    </citation>
    <scope>NUCLEOTIDE SEQUENCE</scope>
    <source>
        <strain evidence="8">B10K-DU-025-06</strain>
        <tissue evidence="8">Mixed tissue sample</tissue>
    </source>
</reference>
<gene>
    <name evidence="8" type="primary">Tmem80</name>
    <name evidence="8" type="ORF">EOLROS_R10867</name>
</gene>
<feature type="transmembrane region" description="Helical" evidence="7">
    <location>
        <begin position="47"/>
        <end position="67"/>
    </location>
</feature>
<dbReference type="GO" id="GO:0016020">
    <property type="term" value="C:membrane"/>
    <property type="evidence" value="ECO:0007669"/>
    <property type="project" value="UniProtKB-SubCell"/>
</dbReference>
<keyword evidence="9" id="KW-1185">Reference proteome</keyword>
<feature type="transmembrane region" description="Helical" evidence="7">
    <location>
        <begin position="111"/>
        <end position="134"/>
    </location>
</feature>
<feature type="non-terminal residue" evidence="8">
    <location>
        <position position="135"/>
    </location>
</feature>
<keyword evidence="6" id="KW-0966">Cell projection</keyword>
<sequence>NSSSQMSSVPLQLLFYVNGIYLIFYFLATLAMVLYKRQAFSYPEDFLSVDLTLLVITAIAEVLRLYLGIRGNLTEEEGLLGLSLVMTVGSVFLAVYFLVWQTYVLKIDVILNTILLLFYGMESILKISAIAAFIR</sequence>
<proteinExistence type="predicted"/>
<dbReference type="GO" id="GO:0035869">
    <property type="term" value="C:ciliary transition zone"/>
    <property type="evidence" value="ECO:0007669"/>
    <property type="project" value="TreeGrafter"/>
</dbReference>
<keyword evidence="5 7" id="KW-0472">Membrane</keyword>
<dbReference type="PANTHER" id="PTHR13531:SF8">
    <property type="entry name" value="TRANSMEMBRANE PROTEIN 80"/>
    <property type="match status" value="1"/>
</dbReference>
<accession>A0A851Y1K2</accession>
<dbReference type="EMBL" id="WBNI01001329">
    <property type="protein sequence ID" value="NXD71333.1"/>
    <property type="molecule type" value="Genomic_DNA"/>
</dbReference>
<evidence type="ECO:0000256" key="3">
    <source>
        <dbReference type="ARBA" id="ARBA00022692"/>
    </source>
</evidence>
<evidence type="ECO:0000256" key="2">
    <source>
        <dbReference type="ARBA" id="ARBA00004141"/>
    </source>
</evidence>
<evidence type="ECO:0000256" key="6">
    <source>
        <dbReference type="ARBA" id="ARBA00023273"/>
    </source>
</evidence>
<comment type="subcellular location">
    <subcellularLocation>
        <location evidence="1">Cell projection</location>
        <location evidence="1">Cilium</location>
    </subcellularLocation>
    <subcellularLocation>
        <location evidence="2">Membrane</location>
        <topology evidence="2">Multi-pass membrane protein</topology>
    </subcellularLocation>
</comment>
<dbReference type="PANTHER" id="PTHR13531">
    <property type="entry name" value="GEO07735P1-RELATED-RELATED"/>
    <property type="match status" value="1"/>
</dbReference>
<feature type="non-terminal residue" evidence="8">
    <location>
        <position position="1"/>
    </location>
</feature>
<dbReference type="Pfam" id="PF09799">
    <property type="entry name" value="Transmemb_17"/>
    <property type="match status" value="1"/>
</dbReference>
<keyword evidence="4 7" id="KW-1133">Transmembrane helix</keyword>
<dbReference type="AlphaFoldDB" id="A0A851Y1K2"/>
<protein>
    <submittedName>
        <fullName evidence="8">TMM80 protein</fullName>
    </submittedName>
</protein>
<feature type="transmembrane region" description="Helical" evidence="7">
    <location>
        <begin position="79"/>
        <end position="99"/>
    </location>
</feature>
<comment type="caution">
    <text evidence="8">The sequence shown here is derived from an EMBL/GenBank/DDBJ whole genome shotgun (WGS) entry which is preliminary data.</text>
</comment>
<evidence type="ECO:0000313" key="8">
    <source>
        <dbReference type="EMBL" id="NXD71333.1"/>
    </source>
</evidence>
<dbReference type="Proteomes" id="UP000637704">
    <property type="component" value="Unassembled WGS sequence"/>
</dbReference>
<evidence type="ECO:0000256" key="7">
    <source>
        <dbReference type="SAM" id="Phobius"/>
    </source>
</evidence>
<evidence type="ECO:0000256" key="5">
    <source>
        <dbReference type="ARBA" id="ARBA00023136"/>
    </source>
</evidence>
<name>A0A851Y1K2_EOLRO</name>
<evidence type="ECO:0000313" key="9">
    <source>
        <dbReference type="Proteomes" id="UP000637704"/>
    </source>
</evidence>